<dbReference type="Proteomes" id="UP000054988">
    <property type="component" value="Unassembled WGS sequence"/>
</dbReference>
<comment type="caution">
    <text evidence="1">The sequence shown here is derived from an EMBL/GenBank/DDBJ whole genome shotgun (WGS) entry which is preliminary data.</text>
</comment>
<evidence type="ECO:0000313" key="1">
    <source>
        <dbReference type="EMBL" id="KTB42862.1"/>
    </source>
</evidence>
<name>A0A0W0G2P9_MONRR</name>
<evidence type="ECO:0000313" key="2">
    <source>
        <dbReference type="Proteomes" id="UP000054988"/>
    </source>
</evidence>
<gene>
    <name evidence="1" type="ORF">WG66_4661</name>
</gene>
<sequence>MSASLRMLLGLNLLRFFSKRSPSLTIFLHDRFAAMSTSSYLIHEPPSTAPRLVPTPLVFVSASKWYPSVSREGFDIFSRMYADKGYTCLDIDISMPQTLTSDSRSMMNHFESELQSAIRLCIIPFAPVIIARGPTCLIAQQYISSHPATGLILISPPPSNTDVDILPTPLPEFDFEPKFPIAIFATPQELDALKVKNRLVRDGGVDVVAVGDTMGQDAFAKIEKWLDEIGV</sequence>
<organism evidence="1 2">
    <name type="scientific">Moniliophthora roreri</name>
    <name type="common">Frosty pod rot fungus</name>
    <name type="synonym">Monilia roreri</name>
    <dbReference type="NCBI Taxonomy" id="221103"/>
    <lineage>
        <taxon>Eukaryota</taxon>
        <taxon>Fungi</taxon>
        <taxon>Dikarya</taxon>
        <taxon>Basidiomycota</taxon>
        <taxon>Agaricomycotina</taxon>
        <taxon>Agaricomycetes</taxon>
        <taxon>Agaricomycetidae</taxon>
        <taxon>Agaricales</taxon>
        <taxon>Marasmiineae</taxon>
        <taxon>Marasmiaceae</taxon>
        <taxon>Moniliophthora</taxon>
    </lineage>
</organism>
<proteinExistence type="predicted"/>
<accession>A0A0W0G2P9</accession>
<dbReference type="AlphaFoldDB" id="A0A0W0G2P9"/>
<dbReference type="EMBL" id="LATX01001295">
    <property type="protein sequence ID" value="KTB42862.1"/>
    <property type="molecule type" value="Genomic_DNA"/>
</dbReference>
<protein>
    <submittedName>
        <fullName evidence="1">Uncharacterized protein</fullName>
    </submittedName>
</protein>
<reference evidence="1 2" key="1">
    <citation type="submission" date="2015-12" db="EMBL/GenBank/DDBJ databases">
        <title>Draft genome sequence of Moniliophthora roreri, the causal agent of frosty pod rot of cacao.</title>
        <authorList>
            <person name="Aime M.C."/>
            <person name="Diaz-Valderrama J.R."/>
            <person name="Kijpornyongpan T."/>
            <person name="Phillips-Mora W."/>
        </authorList>
    </citation>
    <scope>NUCLEOTIDE SEQUENCE [LARGE SCALE GENOMIC DNA]</scope>
    <source>
        <strain evidence="1 2">MCA 2952</strain>
    </source>
</reference>
<dbReference type="eggNOG" id="ENOG502S5WN">
    <property type="taxonomic scope" value="Eukaryota"/>
</dbReference>